<sequence>MVVLLVVGDEWPRSRWMGAVWHGAGRWAGVRGAEVGDVGRGRFAGNSSVDRRWCRAELGKEKDVGDLRQGGGVSFGGVDGSGCVVLAVKGEWVVVVWSGAVMAGVGRSNWVEGWQWLR</sequence>
<dbReference type="EMBL" id="JANAVB010001000">
    <property type="protein sequence ID" value="KAJ6853102.1"/>
    <property type="molecule type" value="Genomic_DNA"/>
</dbReference>
<accession>A0AAX6IIR7</accession>
<proteinExistence type="predicted"/>
<dbReference type="AlphaFoldDB" id="A0AAX6IIR7"/>
<evidence type="ECO:0000313" key="2">
    <source>
        <dbReference type="Proteomes" id="UP001140949"/>
    </source>
</evidence>
<reference evidence="1" key="2">
    <citation type="submission" date="2023-04" db="EMBL/GenBank/DDBJ databases">
        <authorList>
            <person name="Bruccoleri R.E."/>
            <person name="Oakeley E.J."/>
            <person name="Faust A.-M."/>
            <person name="Dessus-Babus S."/>
            <person name="Altorfer M."/>
            <person name="Burckhardt D."/>
            <person name="Oertli M."/>
            <person name="Naumann U."/>
            <person name="Petersen F."/>
            <person name="Wong J."/>
        </authorList>
    </citation>
    <scope>NUCLEOTIDE SEQUENCE</scope>
    <source>
        <strain evidence="1">GSM-AAB239-AS_SAM_17_03QT</strain>
        <tissue evidence="1">Leaf</tissue>
    </source>
</reference>
<reference evidence="1" key="1">
    <citation type="journal article" date="2023" name="GigaByte">
        <title>Genome assembly of the bearded iris, Iris pallida Lam.</title>
        <authorList>
            <person name="Bruccoleri R.E."/>
            <person name="Oakeley E.J."/>
            <person name="Faust A.M.E."/>
            <person name="Altorfer M."/>
            <person name="Dessus-Babus S."/>
            <person name="Burckhardt D."/>
            <person name="Oertli M."/>
            <person name="Naumann U."/>
            <person name="Petersen F."/>
            <person name="Wong J."/>
        </authorList>
    </citation>
    <scope>NUCLEOTIDE SEQUENCE</scope>
    <source>
        <strain evidence="1">GSM-AAB239-AS_SAM_17_03QT</strain>
    </source>
</reference>
<evidence type="ECO:0000313" key="1">
    <source>
        <dbReference type="EMBL" id="KAJ6853102.1"/>
    </source>
</evidence>
<keyword evidence="2" id="KW-1185">Reference proteome</keyword>
<gene>
    <name evidence="1" type="ORF">M6B38_251050</name>
</gene>
<organism evidence="1 2">
    <name type="scientific">Iris pallida</name>
    <name type="common">Sweet iris</name>
    <dbReference type="NCBI Taxonomy" id="29817"/>
    <lineage>
        <taxon>Eukaryota</taxon>
        <taxon>Viridiplantae</taxon>
        <taxon>Streptophyta</taxon>
        <taxon>Embryophyta</taxon>
        <taxon>Tracheophyta</taxon>
        <taxon>Spermatophyta</taxon>
        <taxon>Magnoliopsida</taxon>
        <taxon>Liliopsida</taxon>
        <taxon>Asparagales</taxon>
        <taxon>Iridaceae</taxon>
        <taxon>Iridoideae</taxon>
        <taxon>Irideae</taxon>
        <taxon>Iris</taxon>
    </lineage>
</organism>
<protein>
    <submittedName>
        <fullName evidence="1">Basic proline-rich protein-like isoform X1</fullName>
    </submittedName>
</protein>
<name>A0AAX6IIR7_IRIPA</name>
<dbReference type="Proteomes" id="UP001140949">
    <property type="component" value="Unassembled WGS sequence"/>
</dbReference>
<comment type="caution">
    <text evidence="1">The sequence shown here is derived from an EMBL/GenBank/DDBJ whole genome shotgun (WGS) entry which is preliminary data.</text>
</comment>